<dbReference type="Proteomes" id="UP000034050">
    <property type="component" value="Unassembled WGS sequence"/>
</dbReference>
<dbReference type="STRING" id="1618446.UV61_C0006G0039"/>
<feature type="transmembrane region" description="Helical" evidence="1">
    <location>
        <begin position="30"/>
        <end position="47"/>
    </location>
</feature>
<dbReference type="SUPFAM" id="SSF103473">
    <property type="entry name" value="MFS general substrate transporter"/>
    <property type="match status" value="1"/>
</dbReference>
<keyword evidence="1" id="KW-0472">Membrane</keyword>
<reference evidence="2 3" key="1">
    <citation type="journal article" date="2015" name="Nature">
        <title>rRNA introns, odd ribosomes, and small enigmatic genomes across a large radiation of phyla.</title>
        <authorList>
            <person name="Brown C.T."/>
            <person name="Hug L.A."/>
            <person name="Thomas B.C."/>
            <person name="Sharon I."/>
            <person name="Castelle C.J."/>
            <person name="Singh A."/>
            <person name="Wilkins M.J."/>
            <person name="Williams K.H."/>
            <person name="Banfield J.F."/>
        </authorList>
    </citation>
    <scope>NUCLEOTIDE SEQUENCE [LARGE SCALE GENOMIC DNA]</scope>
</reference>
<protein>
    <submittedName>
        <fullName evidence="2">Uncharacterized protein</fullName>
    </submittedName>
</protein>
<evidence type="ECO:0000256" key="1">
    <source>
        <dbReference type="SAM" id="Phobius"/>
    </source>
</evidence>
<name>A0A0G1FJ17_9BACT</name>
<feature type="transmembrane region" description="Helical" evidence="1">
    <location>
        <begin position="135"/>
        <end position="160"/>
    </location>
</feature>
<dbReference type="Pfam" id="PF24838">
    <property type="entry name" value="8xMP"/>
    <property type="match status" value="1"/>
</dbReference>
<dbReference type="InterPro" id="IPR036259">
    <property type="entry name" value="MFS_trans_sf"/>
</dbReference>
<feature type="transmembrane region" description="Helical" evidence="1">
    <location>
        <begin position="59"/>
        <end position="79"/>
    </location>
</feature>
<dbReference type="AlphaFoldDB" id="A0A0G1FJ17"/>
<evidence type="ECO:0000313" key="3">
    <source>
        <dbReference type="Proteomes" id="UP000034050"/>
    </source>
</evidence>
<accession>A0A0G1FJ17</accession>
<dbReference type="EMBL" id="LCFD01000006">
    <property type="protein sequence ID" value="KKS86838.1"/>
    <property type="molecule type" value="Genomic_DNA"/>
</dbReference>
<comment type="caution">
    <text evidence="2">The sequence shown here is derived from an EMBL/GenBank/DDBJ whole genome shotgun (WGS) entry which is preliminary data.</text>
</comment>
<dbReference type="InterPro" id="IPR056918">
    <property type="entry name" value="8xMP"/>
</dbReference>
<evidence type="ECO:0000313" key="2">
    <source>
        <dbReference type="EMBL" id="KKS86838.1"/>
    </source>
</evidence>
<organism evidence="2 3">
    <name type="scientific">Candidatus Gottesmanbacteria bacterium GW2011_GWB1_43_11</name>
    <dbReference type="NCBI Taxonomy" id="1618446"/>
    <lineage>
        <taxon>Bacteria</taxon>
        <taxon>Candidatus Gottesmaniibacteriota</taxon>
    </lineage>
</organism>
<proteinExistence type="predicted"/>
<keyword evidence="1" id="KW-0812">Transmembrane</keyword>
<gene>
    <name evidence="2" type="ORF">UV61_C0006G0039</name>
</gene>
<keyword evidence="1" id="KW-1133">Transmembrane helix</keyword>
<sequence>MIEDKAAQQYEYLYKLVLHESKAVWDTGQLFLISNTFLAAIIGSNFPNSQNPTEWSKRLIFWLLSVLGFLISILWAFSFNRTKNYYHFRMEQAKEMEVKNKFPIIFSGLAEQLANGCIINVNGKKQNLKIFRINLSSLTIVNLVIFLFIIFYFIVIVYFLPWDLKPKV</sequence>